<evidence type="ECO:0000259" key="11">
    <source>
        <dbReference type="PROSITE" id="PS50885"/>
    </source>
</evidence>
<dbReference type="CDD" id="cd06225">
    <property type="entry name" value="HAMP"/>
    <property type="match status" value="1"/>
</dbReference>
<reference evidence="12 13" key="1">
    <citation type="submission" date="2021-04" db="EMBL/GenBank/DDBJ databases">
        <title>Paenibacillus sp. DLE-14 whole genome sequence.</title>
        <authorList>
            <person name="Ham Y.J."/>
        </authorList>
    </citation>
    <scope>NUCLEOTIDE SEQUENCE [LARGE SCALE GENOMIC DNA]</scope>
    <source>
        <strain evidence="12 13">DLE-14</strain>
    </source>
</reference>
<evidence type="ECO:0000256" key="4">
    <source>
        <dbReference type="ARBA" id="ARBA00022475"/>
    </source>
</evidence>
<feature type="transmembrane region" description="Helical" evidence="10">
    <location>
        <begin position="34"/>
        <end position="52"/>
    </location>
</feature>
<dbReference type="SUPFAM" id="SSF158472">
    <property type="entry name" value="HAMP domain-like"/>
    <property type="match status" value="1"/>
</dbReference>
<keyword evidence="10" id="KW-0812">Transmembrane</keyword>
<dbReference type="Pfam" id="PF00672">
    <property type="entry name" value="HAMP"/>
    <property type="match status" value="1"/>
</dbReference>
<dbReference type="Proteomes" id="UP000673394">
    <property type="component" value="Unassembled WGS sequence"/>
</dbReference>
<dbReference type="Gene3D" id="6.10.340.10">
    <property type="match status" value="1"/>
</dbReference>
<dbReference type="InterPro" id="IPR036097">
    <property type="entry name" value="HisK_dim/P_sf"/>
</dbReference>
<protein>
    <recommendedName>
        <fullName evidence="3">histidine kinase</fullName>
        <ecNumber evidence="3">2.7.13.3</ecNumber>
    </recommendedName>
</protein>
<gene>
    <name evidence="12" type="ORF">I8J30_20195</name>
</gene>
<keyword evidence="8" id="KW-0902">Two-component regulatory system</keyword>
<keyword evidence="4" id="KW-1003">Cell membrane</keyword>
<accession>A0ABS5CGU8</accession>
<comment type="subcellular location">
    <subcellularLocation>
        <location evidence="2">Cell membrane</location>
    </subcellularLocation>
</comment>
<evidence type="ECO:0000256" key="3">
    <source>
        <dbReference type="ARBA" id="ARBA00012438"/>
    </source>
</evidence>
<keyword evidence="9 10" id="KW-0472">Membrane</keyword>
<dbReference type="InterPro" id="IPR003660">
    <property type="entry name" value="HAMP_dom"/>
</dbReference>
<name>A0ABS5CGU8_9BACL</name>
<proteinExistence type="predicted"/>
<dbReference type="PANTHER" id="PTHR45436:SF5">
    <property type="entry name" value="SENSOR HISTIDINE KINASE TRCS"/>
    <property type="match status" value="1"/>
</dbReference>
<evidence type="ECO:0000256" key="2">
    <source>
        <dbReference type="ARBA" id="ARBA00004236"/>
    </source>
</evidence>
<dbReference type="SUPFAM" id="SSF47384">
    <property type="entry name" value="Homodimeric domain of signal transducing histidine kinase"/>
    <property type="match status" value="1"/>
</dbReference>
<dbReference type="PANTHER" id="PTHR45436">
    <property type="entry name" value="SENSOR HISTIDINE KINASE YKOH"/>
    <property type="match status" value="1"/>
</dbReference>
<dbReference type="SMART" id="SM00304">
    <property type="entry name" value="HAMP"/>
    <property type="match status" value="1"/>
</dbReference>
<dbReference type="RefSeq" id="WP_210661194.1">
    <property type="nucleotide sequence ID" value="NZ_JAGKSP010000009.1"/>
</dbReference>
<dbReference type="EMBL" id="JAGKSP010000009">
    <property type="protein sequence ID" value="MBP3965051.1"/>
    <property type="molecule type" value="Genomic_DNA"/>
</dbReference>
<keyword evidence="5" id="KW-0597">Phosphoprotein</keyword>
<evidence type="ECO:0000256" key="1">
    <source>
        <dbReference type="ARBA" id="ARBA00000085"/>
    </source>
</evidence>
<organism evidence="12 13">
    <name type="scientific">Paenibacillus lignilyticus</name>
    <dbReference type="NCBI Taxonomy" id="1172615"/>
    <lineage>
        <taxon>Bacteria</taxon>
        <taxon>Bacillati</taxon>
        <taxon>Bacillota</taxon>
        <taxon>Bacilli</taxon>
        <taxon>Bacillales</taxon>
        <taxon>Paenibacillaceae</taxon>
        <taxon>Paenibacillus</taxon>
    </lineage>
</organism>
<keyword evidence="6" id="KW-0808">Transferase</keyword>
<dbReference type="PROSITE" id="PS50885">
    <property type="entry name" value="HAMP"/>
    <property type="match status" value="1"/>
</dbReference>
<sequence length="124" mass="13873">MESDTLTASESIPKAELSASAVTEAKKKFDTANMIILAIVSVLGMGLVYLFAGRSLRPIHNLSHMISAITDDDLRKRIPYENRNDEVGQLGQSFNIMLDRLEKSFSQQKRFFANAAHELKTPFI</sequence>
<evidence type="ECO:0000256" key="6">
    <source>
        <dbReference type="ARBA" id="ARBA00022679"/>
    </source>
</evidence>
<feature type="domain" description="HAMP" evidence="11">
    <location>
        <begin position="53"/>
        <end position="106"/>
    </location>
</feature>
<evidence type="ECO:0000256" key="10">
    <source>
        <dbReference type="SAM" id="Phobius"/>
    </source>
</evidence>
<evidence type="ECO:0000256" key="5">
    <source>
        <dbReference type="ARBA" id="ARBA00022553"/>
    </source>
</evidence>
<comment type="caution">
    <text evidence="12">The sequence shown here is derived from an EMBL/GenBank/DDBJ whole genome shotgun (WGS) entry which is preliminary data.</text>
</comment>
<evidence type="ECO:0000313" key="13">
    <source>
        <dbReference type="Proteomes" id="UP000673394"/>
    </source>
</evidence>
<evidence type="ECO:0000256" key="8">
    <source>
        <dbReference type="ARBA" id="ARBA00023012"/>
    </source>
</evidence>
<keyword evidence="10" id="KW-1133">Transmembrane helix</keyword>
<dbReference type="InterPro" id="IPR050428">
    <property type="entry name" value="TCS_sensor_his_kinase"/>
</dbReference>
<comment type="catalytic activity">
    <reaction evidence="1">
        <text>ATP + protein L-histidine = ADP + protein N-phospho-L-histidine.</text>
        <dbReference type="EC" id="2.7.13.3"/>
    </reaction>
</comment>
<keyword evidence="13" id="KW-1185">Reference proteome</keyword>
<evidence type="ECO:0000256" key="9">
    <source>
        <dbReference type="ARBA" id="ARBA00023136"/>
    </source>
</evidence>
<keyword evidence="7" id="KW-0418">Kinase</keyword>
<evidence type="ECO:0000313" key="12">
    <source>
        <dbReference type="EMBL" id="MBP3965051.1"/>
    </source>
</evidence>
<dbReference type="EC" id="2.7.13.3" evidence="3"/>
<evidence type="ECO:0000256" key="7">
    <source>
        <dbReference type="ARBA" id="ARBA00022777"/>
    </source>
</evidence>